<evidence type="ECO:0000313" key="3">
    <source>
        <dbReference type="Proteomes" id="UP000320235"/>
    </source>
</evidence>
<gene>
    <name evidence="2" type="ORF">FB391_1131</name>
</gene>
<dbReference type="EMBL" id="VFPE01000001">
    <property type="protein sequence ID" value="TQM34838.1"/>
    <property type="molecule type" value="Genomic_DNA"/>
</dbReference>
<keyword evidence="3" id="KW-1185">Reference proteome</keyword>
<dbReference type="AlphaFoldDB" id="A0A543FLV4"/>
<dbReference type="RefSeq" id="WP_141893394.1">
    <property type="nucleotide sequence ID" value="NZ_BAABLH010000005.1"/>
</dbReference>
<dbReference type="Proteomes" id="UP000320235">
    <property type="component" value="Unassembled WGS sequence"/>
</dbReference>
<dbReference type="OrthoDB" id="486596at2"/>
<reference evidence="2 3" key="1">
    <citation type="submission" date="2019-06" db="EMBL/GenBank/DDBJ databases">
        <title>Sequencing the genomes of 1000 actinobacteria strains.</title>
        <authorList>
            <person name="Klenk H.-P."/>
        </authorList>
    </citation>
    <scope>NUCLEOTIDE SEQUENCE [LARGE SCALE GENOMIC DNA]</scope>
    <source>
        <strain evidence="2 3">DSM 105492</strain>
    </source>
</reference>
<feature type="region of interest" description="Disordered" evidence="1">
    <location>
        <begin position="320"/>
        <end position="345"/>
    </location>
</feature>
<proteinExistence type="predicted"/>
<evidence type="ECO:0000313" key="2">
    <source>
        <dbReference type="EMBL" id="TQM34838.1"/>
    </source>
</evidence>
<comment type="caution">
    <text evidence="2">The sequence shown here is derived from an EMBL/GenBank/DDBJ whole genome shotgun (WGS) entry which is preliminary data.</text>
</comment>
<organism evidence="2 3">
    <name type="scientific">Microbacterium kyungheense</name>
    <dbReference type="NCBI Taxonomy" id="1263636"/>
    <lineage>
        <taxon>Bacteria</taxon>
        <taxon>Bacillati</taxon>
        <taxon>Actinomycetota</taxon>
        <taxon>Actinomycetes</taxon>
        <taxon>Micrococcales</taxon>
        <taxon>Microbacteriaceae</taxon>
        <taxon>Microbacterium</taxon>
    </lineage>
</organism>
<protein>
    <submittedName>
        <fullName evidence="2">Uncharacterized protein</fullName>
    </submittedName>
</protein>
<accession>A0A543FLV4</accession>
<sequence>MHAAVAESTAERALTELLERVAVRHPQISERARAELDDTLSATRGSAIGESAWHASCLTPSRYPVEVAFTSARAELRTVVDVVAPEDDRRGAFDAVVDTAERFGAIRPRGRTTAALRAHHAAGALRFGAWLGSRHTEAGTRHKLYAELAPDQPDAWRMLDLLAPRAREVLGGTGVVRFVGLPLDGGDVVEVYMRPPWLDAELLAAVLSRAGIPEATPSLVAAMTAGDPHGLAGPNHCLSATFAGDDVVAVAGFTFAHHRYRRDHRVRAAVLQRAAREGWPSHGLYAAASAPLAVPRPLRRPVHTALSDVALAAGGIEHHVGLAPPATPGGASRIPTTTPTKEKES</sequence>
<evidence type="ECO:0000256" key="1">
    <source>
        <dbReference type="SAM" id="MobiDB-lite"/>
    </source>
</evidence>
<name>A0A543FLV4_9MICO</name>